<dbReference type="Pfam" id="PF00005">
    <property type="entry name" value="ABC_tran"/>
    <property type="match status" value="2"/>
</dbReference>
<keyword evidence="8" id="KW-1278">Translocase</keyword>
<dbReference type="CDD" id="cd03215">
    <property type="entry name" value="ABC_Carb_Monos_II"/>
    <property type="match status" value="1"/>
</dbReference>
<dbReference type="AlphaFoldDB" id="A0AAU7VQF0"/>
<keyword evidence="9" id="KW-0472">Membrane</keyword>
<feature type="domain" description="ABC transporter" evidence="10">
    <location>
        <begin position="15"/>
        <end position="251"/>
    </location>
</feature>
<dbReference type="PROSITE" id="PS50893">
    <property type="entry name" value="ABC_TRANSPORTER_2"/>
    <property type="match status" value="2"/>
</dbReference>
<feature type="domain" description="ABC transporter" evidence="10">
    <location>
        <begin position="268"/>
        <end position="512"/>
    </location>
</feature>
<keyword evidence="4" id="KW-1003">Cell membrane</keyword>
<reference evidence="11" key="2">
    <citation type="submission" date="2024-06" db="EMBL/GenBank/DDBJ databases">
        <authorList>
            <person name="Petrova K.O."/>
            <person name="Toshchakov S.V."/>
            <person name="Boltjanskaja Y.V."/>
            <person name="Kevbrin V."/>
        </authorList>
    </citation>
    <scope>NUCLEOTIDE SEQUENCE</scope>
    <source>
        <strain evidence="11">Z-910T</strain>
    </source>
</reference>
<dbReference type="InterPro" id="IPR003593">
    <property type="entry name" value="AAA+_ATPase"/>
</dbReference>
<gene>
    <name evidence="11" type="ORF">PRVXT_001470</name>
</gene>
<dbReference type="SMART" id="SM00382">
    <property type="entry name" value="AAA"/>
    <property type="match status" value="1"/>
</dbReference>
<dbReference type="InterPro" id="IPR017871">
    <property type="entry name" value="ABC_transporter-like_CS"/>
</dbReference>
<dbReference type="CDD" id="cd03216">
    <property type="entry name" value="ABC_Carb_Monos_I"/>
    <property type="match status" value="1"/>
</dbReference>
<sequence>MSSENQYSNSDEIILKMEGITKVFPGVKANDNVNLEVKKGEIHALVGENGAGKSTLMNILYGLYQPEEGEIFYDGNKVSLDGPMSSINLGIGMVHQHFMLVEPLTVTENIMLGSEPITGAFFTDDKNAARKVKDISDRYGLKVDPNATIENIPVGMQQRVEIIKILYRGADLLIFDEPTAVLTPQEIEELFEIFKALKEQGKTIIFITHKLKEVKAISDRITVLRQGKTTGTVETESVSEEDIAKLMVGRSVLLQVEKEKSKPKNVVLNVENLTYKDDRGVDILKGISFDIKEGEILGFAGVEGNGQSELVEILTGLKKSTSGKVTLKNEDVTNASPMQFKEWKVGHIPEDRHKRGLILDYNLAENMVMGYHNKPPFSKPFYMNANAINAHADKLIPEFDVRTPGSHVKARSLSGGNQQKVIIAREFSQKPDLLIASQPTRGVDIGAIEFIHRRIIEQRDAGKAVMVVSAELHEVMSLSDRIAVIYDGQIIDIVDAGSVNEFQLGAMMTGSTPQKEDSDNENE</sequence>
<dbReference type="Gene3D" id="3.40.50.300">
    <property type="entry name" value="P-loop containing nucleotide triphosphate hydrolases"/>
    <property type="match status" value="2"/>
</dbReference>
<proteinExistence type="inferred from homology"/>
<evidence type="ECO:0000256" key="6">
    <source>
        <dbReference type="ARBA" id="ARBA00022741"/>
    </source>
</evidence>
<dbReference type="PANTHER" id="PTHR43790:SF4">
    <property type="entry name" value="GUANOSINE IMPORT ATP-BINDING PROTEIN NUPO"/>
    <property type="match status" value="1"/>
</dbReference>
<organism evidence="11">
    <name type="scientific">Proteinivorax tanatarense</name>
    <dbReference type="NCBI Taxonomy" id="1260629"/>
    <lineage>
        <taxon>Bacteria</taxon>
        <taxon>Bacillati</taxon>
        <taxon>Bacillota</taxon>
        <taxon>Clostridia</taxon>
        <taxon>Eubacteriales</taxon>
        <taxon>Proteinivoracaceae</taxon>
        <taxon>Proteinivorax</taxon>
    </lineage>
</organism>
<dbReference type="PROSITE" id="PS00211">
    <property type="entry name" value="ABC_TRANSPORTER_1"/>
    <property type="match status" value="1"/>
</dbReference>
<evidence type="ECO:0000313" key="11">
    <source>
        <dbReference type="EMBL" id="XBX76285.1"/>
    </source>
</evidence>
<dbReference type="InterPro" id="IPR003439">
    <property type="entry name" value="ABC_transporter-like_ATP-bd"/>
</dbReference>
<dbReference type="FunFam" id="3.40.50.300:FF:001390">
    <property type="entry name" value="ABC transporter, ATP-binding protein"/>
    <property type="match status" value="1"/>
</dbReference>
<keyword evidence="5" id="KW-0677">Repeat</keyword>
<protein>
    <submittedName>
        <fullName evidence="11">ABC transporter ATP-binding protein</fullName>
    </submittedName>
</protein>
<dbReference type="GO" id="GO:0005524">
    <property type="term" value="F:ATP binding"/>
    <property type="evidence" value="ECO:0007669"/>
    <property type="project" value="UniProtKB-KW"/>
</dbReference>
<evidence type="ECO:0000256" key="3">
    <source>
        <dbReference type="ARBA" id="ARBA00022448"/>
    </source>
</evidence>
<evidence type="ECO:0000256" key="1">
    <source>
        <dbReference type="ARBA" id="ARBA00004202"/>
    </source>
</evidence>
<evidence type="ECO:0000256" key="4">
    <source>
        <dbReference type="ARBA" id="ARBA00022475"/>
    </source>
</evidence>
<dbReference type="RefSeq" id="WP_350345019.1">
    <property type="nucleotide sequence ID" value="NZ_CP158367.1"/>
</dbReference>
<reference evidence="11" key="1">
    <citation type="journal article" date="2013" name="Extremophiles">
        <title>Proteinivorax tanatarense gen. nov., sp. nov., an anaerobic, haloalkaliphilic, proteolytic bacterium isolated from a decaying algal bloom, and proposal of Proteinivoraceae fam. nov.</title>
        <authorList>
            <person name="Kevbrin V."/>
            <person name="Boltyanskaya Y."/>
            <person name="Zhilina T."/>
            <person name="Kolganova T."/>
            <person name="Lavrentjeva E."/>
            <person name="Kuznetsov B."/>
        </authorList>
    </citation>
    <scope>NUCLEOTIDE SEQUENCE</scope>
    <source>
        <strain evidence="11">Z-910T</strain>
    </source>
</reference>
<evidence type="ECO:0000256" key="8">
    <source>
        <dbReference type="ARBA" id="ARBA00022967"/>
    </source>
</evidence>
<dbReference type="GO" id="GO:0016887">
    <property type="term" value="F:ATP hydrolysis activity"/>
    <property type="evidence" value="ECO:0007669"/>
    <property type="project" value="InterPro"/>
</dbReference>
<dbReference type="GO" id="GO:0005886">
    <property type="term" value="C:plasma membrane"/>
    <property type="evidence" value="ECO:0007669"/>
    <property type="project" value="UniProtKB-SubCell"/>
</dbReference>
<evidence type="ECO:0000256" key="2">
    <source>
        <dbReference type="ARBA" id="ARBA00005417"/>
    </source>
</evidence>
<dbReference type="EMBL" id="CP158367">
    <property type="protein sequence ID" value="XBX76285.1"/>
    <property type="molecule type" value="Genomic_DNA"/>
</dbReference>
<name>A0AAU7VQF0_9FIRM</name>
<comment type="subcellular location">
    <subcellularLocation>
        <location evidence="1">Cell membrane</location>
        <topology evidence="1">Peripheral membrane protein</topology>
    </subcellularLocation>
</comment>
<dbReference type="PANTHER" id="PTHR43790">
    <property type="entry name" value="CARBOHYDRATE TRANSPORT ATP-BINDING PROTEIN MG119-RELATED"/>
    <property type="match status" value="1"/>
</dbReference>
<evidence type="ECO:0000256" key="5">
    <source>
        <dbReference type="ARBA" id="ARBA00022737"/>
    </source>
</evidence>
<evidence type="ECO:0000256" key="9">
    <source>
        <dbReference type="ARBA" id="ARBA00023136"/>
    </source>
</evidence>
<evidence type="ECO:0000256" key="7">
    <source>
        <dbReference type="ARBA" id="ARBA00022840"/>
    </source>
</evidence>
<keyword evidence="7 11" id="KW-0067">ATP-binding</keyword>
<comment type="similarity">
    <text evidence="2">Belongs to the ABC transporter superfamily.</text>
</comment>
<dbReference type="SUPFAM" id="SSF52540">
    <property type="entry name" value="P-loop containing nucleoside triphosphate hydrolases"/>
    <property type="match status" value="2"/>
</dbReference>
<dbReference type="InterPro" id="IPR050107">
    <property type="entry name" value="ABC_carbohydrate_import_ATPase"/>
</dbReference>
<accession>A0AAU7VQF0</accession>
<keyword evidence="3" id="KW-0813">Transport</keyword>
<keyword evidence="6" id="KW-0547">Nucleotide-binding</keyword>
<evidence type="ECO:0000259" key="10">
    <source>
        <dbReference type="PROSITE" id="PS50893"/>
    </source>
</evidence>
<dbReference type="InterPro" id="IPR027417">
    <property type="entry name" value="P-loop_NTPase"/>
</dbReference>
<dbReference type="FunFam" id="3.40.50.300:FF:000127">
    <property type="entry name" value="Ribose import ATP-binding protein RbsA"/>
    <property type="match status" value="1"/>
</dbReference>